<feature type="domain" description="Transcription elongation factor GreA/GreB C-terminal" evidence="1">
    <location>
        <begin position="58"/>
        <end position="134"/>
    </location>
</feature>
<dbReference type="InterPro" id="IPR036953">
    <property type="entry name" value="GreA/GreB_C_sf"/>
</dbReference>
<proteinExistence type="predicted"/>
<protein>
    <submittedName>
        <fullName evidence="3">Nucleoside diphosphate kinase regulator</fullName>
    </submittedName>
</protein>
<dbReference type="EMBL" id="JBHSWA010000003">
    <property type="protein sequence ID" value="MFC6643553.1"/>
    <property type="molecule type" value="Genomic_DNA"/>
</dbReference>
<evidence type="ECO:0000313" key="3">
    <source>
        <dbReference type="EMBL" id="MFC6643553.1"/>
    </source>
</evidence>
<dbReference type="PANTHER" id="PTHR30437:SF5">
    <property type="entry name" value="REGULATOR OF NUCLEOSIDE DIPHOSPHATE KINASE"/>
    <property type="match status" value="1"/>
</dbReference>
<comment type="caution">
    <text evidence="3">The sequence shown here is derived from an EMBL/GenBank/DDBJ whole genome shotgun (WGS) entry which is preliminary data.</text>
</comment>
<dbReference type="Pfam" id="PF01272">
    <property type="entry name" value="GreA_GreB"/>
    <property type="match status" value="1"/>
</dbReference>
<keyword evidence="3" id="KW-0808">Transferase</keyword>
<dbReference type="InterPro" id="IPR001437">
    <property type="entry name" value="Tscrpt_elong_fac_GreA/B_C"/>
</dbReference>
<dbReference type="PANTHER" id="PTHR30437">
    <property type="entry name" value="TRANSCRIPTION ELONGATION FACTOR GREA"/>
    <property type="match status" value="1"/>
</dbReference>
<dbReference type="Gene3D" id="3.10.50.30">
    <property type="entry name" value="Transcription elongation factor, GreA/GreB, C-terminal domain"/>
    <property type="match status" value="1"/>
</dbReference>
<dbReference type="RefSeq" id="WP_132446016.1">
    <property type="nucleotide sequence ID" value="NZ_JBHSWA010000003.1"/>
</dbReference>
<dbReference type="NCBIfam" id="NF004396">
    <property type="entry name" value="PRK05753.1"/>
    <property type="match status" value="1"/>
</dbReference>
<feature type="domain" description="Regulator of nucleoside diphosphate kinase N-terminal" evidence="2">
    <location>
        <begin position="12"/>
        <end position="51"/>
    </location>
</feature>
<sequence length="146" mass="16241">MTSSIEVADRNPHLVLNAADLEHLEDLAESAMKRHPTLADRFFQEIGRAQILESTQMPEDVVGIGSKVTYRDEATGQHKTVTLVYPEDADITRLRVSIITPIGVALLGLREGASFYWDTRQANQRRTLTILKVEKGLNDPQGGTSR</sequence>
<dbReference type="GO" id="GO:0016301">
    <property type="term" value="F:kinase activity"/>
    <property type="evidence" value="ECO:0007669"/>
    <property type="project" value="UniProtKB-KW"/>
</dbReference>
<reference evidence="4" key="1">
    <citation type="journal article" date="2019" name="Int. J. Syst. Evol. Microbiol.">
        <title>The Global Catalogue of Microorganisms (GCM) 10K type strain sequencing project: providing services to taxonomists for standard genome sequencing and annotation.</title>
        <authorList>
            <consortium name="The Broad Institute Genomics Platform"/>
            <consortium name="The Broad Institute Genome Sequencing Center for Infectious Disease"/>
            <person name="Wu L."/>
            <person name="Ma J."/>
        </authorList>
    </citation>
    <scope>NUCLEOTIDE SEQUENCE [LARGE SCALE GENOMIC DNA]</scope>
    <source>
        <strain evidence="4">NBRC 111368</strain>
    </source>
</reference>
<keyword evidence="3" id="KW-0418">Kinase</keyword>
<evidence type="ECO:0000259" key="2">
    <source>
        <dbReference type="Pfam" id="PF14760"/>
    </source>
</evidence>
<dbReference type="InterPro" id="IPR023459">
    <property type="entry name" value="Tscrpt_elong_fac_GreA/B_fam"/>
</dbReference>
<evidence type="ECO:0000313" key="4">
    <source>
        <dbReference type="Proteomes" id="UP001596403"/>
    </source>
</evidence>
<organism evidence="3 4">
    <name type="scientific">Sulfitobacter profundi</name>
    <dbReference type="NCBI Taxonomy" id="2679961"/>
    <lineage>
        <taxon>Bacteria</taxon>
        <taxon>Pseudomonadati</taxon>
        <taxon>Pseudomonadota</taxon>
        <taxon>Alphaproteobacteria</taxon>
        <taxon>Rhodobacterales</taxon>
        <taxon>Roseobacteraceae</taxon>
        <taxon>Sulfitobacter</taxon>
    </lineage>
</organism>
<name>A0ABW1Z5X0_9RHOB</name>
<gene>
    <name evidence="3" type="primary">rnk</name>
    <name evidence="3" type="ORF">ACFQAU_19405</name>
</gene>
<dbReference type="Pfam" id="PF14760">
    <property type="entry name" value="Rnk_N"/>
    <property type="match status" value="1"/>
</dbReference>
<keyword evidence="4" id="KW-1185">Reference proteome</keyword>
<accession>A0ABW1Z5X0</accession>
<dbReference type="Proteomes" id="UP001596403">
    <property type="component" value="Unassembled WGS sequence"/>
</dbReference>
<dbReference type="InterPro" id="IPR029462">
    <property type="entry name" value="Rnk_N"/>
</dbReference>
<dbReference type="SUPFAM" id="SSF54534">
    <property type="entry name" value="FKBP-like"/>
    <property type="match status" value="1"/>
</dbReference>
<evidence type="ECO:0000259" key="1">
    <source>
        <dbReference type="Pfam" id="PF01272"/>
    </source>
</evidence>